<evidence type="ECO:0000313" key="3">
    <source>
        <dbReference type="Proteomes" id="UP001321741"/>
    </source>
</evidence>
<keyword evidence="1" id="KW-0175">Coiled coil</keyword>
<proteinExistence type="predicted"/>
<evidence type="ECO:0000256" key="1">
    <source>
        <dbReference type="SAM" id="Coils"/>
    </source>
</evidence>
<gene>
    <name evidence="2" type="ORF">KIM322_12180</name>
</gene>
<dbReference type="Proteomes" id="UP001321741">
    <property type="component" value="Chromosome"/>
</dbReference>
<feature type="coiled-coil region" evidence="1">
    <location>
        <begin position="47"/>
        <end position="74"/>
    </location>
</feature>
<sequence length="336" mass="38966">MSDERENPKNNMLLKKIRRLAITKQLSFLIGSGVSSPAIPLMKEIEEEDIDERNQKLTEKVKKVSRELLEENLNTDSEKVLKDYKNFVITLIDILNLSNSRQSPRTINLFTTNYDLFFEKAADEALLEYKFVFNDGASGYFERKLDSSNYNKTVSYRGLNDNYTNEIPSLTLIKPHGSVNWEKDSNNEDSILIRNNVVERPVTVMPTGNEEEETFENNHFHEMLRVFQLELDKPQSVLFVIGFSFQDKHIKKMIRRAMQNPELIIYVFGHEEGDKDTYMKNLGISTEPSNFVILTPCMFNKEYKQINTNKKMGSFTLSNLTDLLGKTSLEDLKDEK</sequence>
<dbReference type="Pfam" id="PF13289">
    <property type="entry name" value="SIR2_2"/>
    <property type="match status" value="1"/>
</dbReference>
<protein>
    <recommendedName>
        <fullName evidence="4">SIR2-like domain-containing protein</fullName>
    </recommendedName>
</protein>
<keyword evidence="3" id="KW-1185">Reference proteome</keyword>
<accession>A0ABM8BI35</accession>
<evidence type="ECO:0008006" key="4">
    <source>
        <dbReference type="Google" id="ProtNLM"/>
    </source>
</evidence>
<reference evidence="2 3" key="1">
    <citation type="journal article" date="2023" name="Microbiol. Spectr.">
        <title>Symbiosis of Carpenter Bees with Uncharacterized Lactic Acid Bacteria Showing NAD Auxotrophy.</title>
        <authorList>
            <person name="Kawasaki S."/>
            <person name="Ozawa K."/>
            <person name="Mori T."/>
            <person name="Yamamoto A."/>
            <person name="Ito M."/>
            <person name="Ohkuma M."/>
            <person name="Sakamoto M."/>
            <person name="Matsutani M."/>
        </authorList>
    </citation>
    <scope>NUCLEOTIDE SEQUENCE [LARGE SCALE GENOMIC DNA]</scope>
    <source>
        <strain evidence="2 3">Kim32-2</strain>
    </source>
</reference>
<evidence type="ECO:0000313" key="2">
    <source>
        <dbReference type="EMBL" id="BDR60957.1"/>
    </source>
</evidence>
<dbReference type="RefSeq" id="WP_317637194.1">
    <property type="nucleotide sequence ID" value="NZ_AP026803.1"/>
</dbReference>
<dbReference type="EMBL" id="AP026803">
    <property type="protein sequence ID" value="BDR60957.1"/>
    <property type="molecule type" value="Genomic_DNA"/>
</dbReference>
<organism evidence="2 3">
    <name type="scientific">Lactobacillus xylocopicola</name>
    <dbReference type="NCBI Taxonomy" id="2976676"/>
    <lineage>
        <taxon>Bacteria</taxon>
        <taxon>Bacillati</taxon>
        <taxon>Bacillota</taxon>
        <taxon>Bacilli</taxon>
        <taxon>Lactobacillales</taxon>
        <taxon>Lactobacillaceae</taxon>
        <taxon>Lactobacillus</taxon>
    </lineage>
</organism>
<name>A0ABM8BI35_9LACO</name>